<dbReference type="EMBL" id="SRLO01000473">
    <property type="protein sequence ID" value="TNN54839.1"/>
    <property type="molecule type" value="Genomic_DNA"/>
</dbReference>
<evidence type="ECO:0000313" key="3">
    <source>
        <dbReference type="Proteomes" id="UP000314294"/>
    </source>
</evidence>
<name>A0A4Z2GND0_9TELE</name>
<protein>
    <submittedName>
        <fullName evidence="2">Uncharacterized protein</fullName>
    </submittedName>
</protein>
<accession>A0A4Z2GND0</accession>
<organism evidence="2 3">
    <name type="scientific">Liparis tanakae</name>
    <name type="common">Tanaka's snailfish</name>
    <dbReference type="NCBI Taxonomy" id="230148"/>
    <lineage>
        <taxon>Eukaryota</taxon>
        <taxon>Metazoa</taxon>
        <taxon>Chordata</taxon>
        <taxon>Craniata</taxon>
        <taxon>Vertebrata</taxon>
        <taxon>Euteleostomi</taxon>
        <taxon>Actinopterygii</taxon>
        <taxon>Neopterygii</taxon>
        <taxon>Teleostei</taxon>
        <taxon>Neoteleostei</taxon>
        <taxon>Acanthomorphata</taxon>
        <taxon>Eupercaria</taxon>
        <taxon>Perciformes</taxon>
        <taxon>Cottioidei</taxon>
        <taxon>Cottales</taxon>
        <taxon>Liparidae</taxon>
        <taxon>Liparis</taxon>
    </lineage>
</organism>
<comment type="caution">
    <text evidence="2">The sequence shown here is derived from an EMBL/GenBank/DDBJ whole genome shotgun (WGS) entry which is preliminary data.</text>
</comment>
<evidence type="ECO:0000313" key="2">
    <source>
        <dbReference type="EMBL" id="TNN54839.1"/>
    </source>
</evidence>
<feature type="region of interest" description="Disordered" evidence="1">
    <location>
        <begin position="1"/>
        <end position="38"/>
    </location>
</feature>
<reference evidence="2 3" key="1">
    <citation type="submission" date="2019-03" db="EMBL/GenBank/DDBJ databases">
        <title>First draft genome of Liparis tanakae, snailfish: a comprehensive survey of snailfish specific genes.</title>
        <authorList>
            <person name="Kim W."/>
            <person name="Song I."/>
            <person name="Jeong J.-H."/>
            <person name="Kim D."/>
            <person name="Kim S."/>
            <person name="Ryu S."/>
            <person name="Song J.Y."/>
            <person name="Lee S.K."/>
        </authorList>
    </citation>
    <scope>NUCLEOTIDE SEQUENCE [LARGE SCALE GENOMIC DNA]</scope>
    <source>
        <tissue evidence="2">Muscle</tissue>
    </source>
</reference>
<feature type="compositionally biased region" description="Pro residues" evidence="1">
    <location>
        <begin position="72"/>
        <end position="83"/>
    </location>
</feature>
<evidence type="ECO:0000256" key="1">
    <source>
        <dbReference type="SAM" id="MobiDB-lite"/>
    </source>
</evidence>
<sequence length="107" mass="11638">MCRQVVQGPRKKGDMGKHGGGTIAAWVPVSPPGLGSKKRKKVPWWLRLSPLAWTPVVTCDFVFSTQELRPQTPGPRPQVPDPRPQTQAPVDGSETPSVYISKAKVVA</sequence>
<dbReference type="Proteomes" id="UP000314294">
    <property type="component" value="Unassembled WGS sequence"/>
</dbReference>
<proteinExistence type="predicted"/>
<dbReference type="AlphaFoldDB" id="A0A4Z2GND0"/>
<gene>
    <name evidence="2" type="ORF">EYF80_034958</name>
</gene>
<keyword evidence="3" id="KW-1185">Reference proteome</keyword>
<feature type="region of interest" description="Disordered" evidence="1">
    <location>
        <begin position="67"/>
        <end position="107"/>
    </location>
</feature>